<evidence type="ECO:0000313" key="2">
    <source>
        <dbReference type="EMBL" id="GFR87381.1"/>
    </source>
</evidence>
<proteinExistence type="predicted"/>
<keyword evidence="3" id="KW-1185">Reference proteome</keyword>
<accession>A0AAV4GS99</accession>
<feature type="region of interest" description="Disordered" evidence="1">
    <location>
        <begin position="449"/>
        <end position="472"/>
    </location>
</feature>
<gene>
    <name evidence="2" type="ORF">ElyMa_004222200</name>
</gene>
<feature type="compositionally biased region" description="Polar residues" evidence="1">
    <location>
        <begin position="654"/>
        <end position="667"/>
    </location>
</feature>
<dbReference type="Proteomes" id="UP000762676">
    <property type="component" value="Unassembled WGS sequence"/>
</dbReference>
<feature type="region of interest" description="Disordered" evidence="1">
    <location>
        <begin position="52"/>
        <end position="79"/>
    </location>
</feature>
<evidence type="ECO:0000256" key="1">
    <source>
        <dbReference type="SAM" id="MobiDB-lite"/>
    </source>
</evidence>
<feature type="region of interest" description="Disordered" evidence="1">
    <location>
        <begin position="90"/>
        <end position="109"/>
    </location>
</feature>
<feature type="region of interest" description="Disordered" evidence="1">
    <location>
        <begin position="583"/>
        <end position="634"/>
    </location>
</feature>
<dbReference type="EMBL" id="BMAT01008536">
    <property type="protein sequence ID" value="GFR87381.1"/>
    <property type="molecule type" value="Genomic_DNA"/>
</dbReference>
<feature type="compositionally biased region" description="Low complexity" evidence="1">
    <location>
        <begin position="1"/>
        <end position="17"/>
    </location>
</feature>
<feature type="compositionally biased region" description="Pro residues" evidence="1">
    <location>
        <begin position="615"/>
        <end position="625"/>
    </location>
</feature>
<comment type="caution">
    <text evidence="2">The sequence shown here is derived from an EMBL/GenBank/DDBJ whole genome shotgun (WGS) entry which is preliminary data.</text>
</comment>
<feature type="compositionally biased region" description="Polar residues" evidence="1">
    <location>
        <begin position="454"/>
        <end position="472"/>
    </location>
</feature>
<name>A0AAV4GS99_9GAST</name>
<feature type="region of interest" description="Disordered" evidence="1">
    <location>
        <begin position="748"/>
        <end position="773"/>
    </location>
</feature>
<feature type="region of interest" description="Disordered" evidence="1">
    <location>
        <begin position="654"/>
        <end position="676"/>
    </location>
</feature>
<feature type="compositionally biased region" description="Polar residues" evidence="1">
    <location>
        <begin position="18"/>
        <end position="33"/>
    </location>
</feature>
<sequence>MEQQRQQQQQETAQTRQNSLNTSHTESPFSRSRTISATLSEKAYQGLLENMPTALTPRCDRSDSDSSGTSIHTQHPIHLSPVSLVSPSITFSGGSGTAGGDGDHSPGLGKDLMLLDVKDFSENTNTNALIRNNSHSSSVGSISPVIIRQNYNCYDIPQHGFLAGQIIQQNGVANIISGSPTENAGIGGSPSNRSKRSSDSIRISTPELEAVPERDENTDGANQAPFRLPRVSQPVSFGLDDFFSNTADPPSSTSSVAHDFSEFFSQPLVNHRRYNSLPATDSGYSVIKDITSTAVGRERASTVSDSTGGNVETYYFELGQHLNEGCELGGRLLQISLESQYQEIDAKKENPYSTIGGRHGRRRSSSLSDLQRSKCNSRTPHFENVYEDVDELKETMKKLLREEPPELPARPLSVSFSSPPTQVNVFSKPRADTVGGTATKTAKKKRFLFGKNKQGGSLDSENSDTGLSNGKDSNVSGNVCTCKSTNSDILALSTPFAPCSQCAISKASPKRTDFSSSFKSHTSRTFSSSTEELIHASDSSSFSELYADITEIRAAQGKRRRSSDITPVKQNLLDMEIDSFKISQNHGKNGPLNDRATTHHQTSANLDDNGEQKPPALPQRRPSPPSKSFSTDGGDLIQLIDNIINTKQDKTNIYSTIPTPTTGSRTITPKVAPHQPPPASDPLISFFLDDNMFQDNPMVTGILPASKPKLLPQVLEPNNKAVPFCLDTLHTSSTNPFSTSFSTIDFRDSNNNSSTSPSSTPSPSTNLNDVCGERNAPNFTNPFAGDLFLTAITADGPLHSPVSGVTEENYLAMTTGGKVFK</sequence>
<evidence type="ECO:0000313" key="3">
    <source>
        <dbReference type="Proteomes" id="UP000762676"/>
    </source>
</evidence>
<feature type="region of interest" description="Disordered" evidence="1">
    <location>
        <begin position="350"/>
        <end position="376"/>
    </location>
</feature>
<feature type="compositionally biased region" description="Low complexity" evidence="1">
    <location>
        <begin position="748"/>
        <end position="766"/>
    </location>
</feature>
<dbReference type="AlphaFoldDB" id="A0AAV4GS99"/>
<organism evidence="2 3">
    <name type="scientific">Elysia marginata</name>
    <dbReference type="NCBI Taxonomy" id="1093978"/>
    <lineage>
        <taxon>Eukaryota</taxon>
        <taxon>Metazoa</taxon>
        <taxon>Spiralia</taxon>
        <taxon>Lophotrochozoa</taxon>
        <taxon>Mollusca</taxon>
        <taxon>Gastropoda</taxon>
        <taxon>Heterobranchia</taxon>
        <taxon>Euthyneura</taxon>
        <taxon>Panpulmonata</taxon>
        <taxon>Sacoglossa</taxon>
        <taxon>Placobranchoidea</taxon>
        <taxon>Plakobranchidae</taxon>
        <taxon>Elysia</taxon>
    </lineage>
</organism>
<reference evidence="2 3" key="1">
    <citation type="journal article" date="2021" name="Elife">
        <title>Chloroplast acquisition without the gene transfer in kleptoplastic sea slugs, Plakobranchus ocellatus.</title>
        <authorList>
            <person name="Maeda T."/>
            <person name="Takahashi S."/>
            <person name="Yoshida T."/>
            <person name="Shimamura S."/>
            <person name="Takaki Y."/>
            <person name="Nagai Y."/>
            <person name="Toyoda A."/>
            <person name="Suzuki Y."/>
            <person name="Arimoto A."/>
            <person name="Ishii H."/>
            <person name="Satoh N."/>
            <person name="Nishiyama T."/>
            <person name="Hasebe M."/>
            <person name="Maruyama T."/>
            <person name="Minagawa J."/>
            <person name="Obokata J."/>
            <person name="Shigenobu S."/>
        </authorList>
    </citation>
    <scope>NUCLEOTIDE SEQUENCE [LARGE SCALE GENOMIC DNA]</scope>
</reference>
<feature type="region of interest" description="Disordered" evidence="1">
    <location>
        <begin position="181"/>
        <end position="227"/>
    </location>
</feature>
<protein>
    <submittedName>
        <fullName evidence="2">Uncharacterized protein</fullName>
    </submittedName>
</protein>
<feature type="region of interest" description="Disordered" evidence="1">
    <location>
        <begin position="1"/>
        <end position="33"/>
    </location>
</feature>